<sequence length="175" mass="20654">MKDIRLQPTSSEKLALVSKIRDEFWSSNPPKLPEGWRGLCDNVKCEHYWEGIEETNLFWGKDWSALKRDDFKKCSRVFSWLPDESLAYFLGGYMVLSIQEEPYDYGFTELFHLFDPREERRKRAKQTWAMNRAKVAPLSTNQRTIVAEYLRFLEATGYAEDTSFLQGFMLGDIRE</sequence>
<evidence type="ECO:0000313" key="2">
    <source>
        <dbReference type="Proteomes" id="UP000027337"/>
    </source>
</evidence>
<keyword evidence="2" id="KW-1185">Reference proteome</keyword>
<organism evidence="1 2">
    <name type="scientific">Sulfitobacter mediterraneus</name>
    <dbReference type="NCBI Taxonomy" id="83219"/>
    <lineage>
        <taxon>Bacteria</taxon>
        <taxon>Pseudomonadati</taxon>
        <taxon>Pseudomonadota</taxon>
        <taxon>Alphaproteobacteria</taxon>
        <taxon>Rhodobacterales</taxon>
        <taxon>Roseobacteraceae</taxon>
        <taxon>Sulfitobacter</taxon>
    </lineage>
</organism>
<comment type="caution">
    <text evidence="1">The sequence shown here is derived from an EMBL/GenBank/DDBJ whole genome shotgun (WGS) entry which is preliminary data.</text>
</comment>
<dbReference type="AlphaFoldDB" id="A0A061SLI5"/>
<accession>A0A061SLI5</accession>
<dbReference type="Pfam" id="PF20461">
    <property type="entry name" value="DUF6714"/>
    <property type="match status" value="1"/>
</dbReference>
<reference evidence="1 2" key="1">
    <citation type="journal article" date="2014" name="Genome Announc.">
        <title>Draft Genome Sequences of Two Isolates of the Roseobacter Group, Sulfitobacter sp. Strains 3SOLIMAR09 and 1FIGIMAR09, from Harbors of Mallorca Island (Mediterranean Sea).</title>
        <authorList>
            <person name="Mas-Llado M."/>
            <person name="Pina-Villalonga J.M."/>
            <person name="Brunet-Galmes I."/>
            <person name="Nogales B."/>
            <person name="Bosch R."/>
        </authorList>
    </citation>
    <scope>NUCLEOTIDE SEQUENCE [LARGE SCALE GENOMIC DNA]</scope>
    <source>
        <strain evidence="1 2">1FIGIMAR09</strain>
    </source>
</reference>
<dbReference type="InterPro" id="IPR046560">
    <property type="entry name" value="DUF6714"/>
</dbReference>
<dbReference type="EMBL" id="JEMU01000011">
    <property type="protein sequence ID" value="KAJ02576.1"/>
    <property type="molecule type" value="Genomic_DNA"/>
</dbReference>
<name>A0A061SLI5_9RHOB</name>
<protein>
    <submittedName>
        <fullName evidence="1">Uncharacterized protein</fullName>
    </submittedName>
</protein>
<proteinExistence type="predicted"/>
<dbReference type="Proteomes" id="UP000027337">
    <property type="component" value="Unassembled WGS sequence"/>
</dbReference>
<evidence type="ECO:0000313" key="1">
    <source>
        <dbReference type="EMBL" id="KAJ02576.1"/>
    </source>
</evidence>
<gene>
    <name evidence="1" type="ORF">PM02_13240</name>
</gene>